<dbReference type="Gene3D" id="3.40.50.720">
    <property type="entry name" value="NAD(P)-binding Rossmann-like Domain"/>
    <property type="match status" value="1"/>
</dbReference>
<proteinExistence type="predicted"/>
<sequence>MKEFNVALIGYNFMGKVHSYAMNNVSFFFDNTVKITKKVIVGRTEHLVKQAAETYGWEAYATDWRQVIERADIDIVIVATPTASHMEIAVTAVKAGKHVLCEKPLGLNADQAKEMLDAAKRAQVVHMLGHNYRRVPAVSLMRKLIEEGKLGDIYHFRGVYLQDWLTDPSFPVNWKLKKEVSGSGPHGDLNSHLIDLARFLIGEIDRVVGMKKTFIKKRPKVTTPQSLSSNLHASSDAERWDEVTVEDANHFLAEFKCGAMGTFESSRLASGRKNHEGIEINGSKGSMVFNFERMNELHYWSKDDAVDVQGFRTILVTEDVHPYIQHWWPPGHIIGYQNTFVNQFADFIQAIVTGEEASPNFYDGWQGNKVLDAVTRSVHTLTWENVE</sequence>
<reference evidence="4" key="2">
    <citation type="submission" date="2020-09" db="EMBL/GenBank/DDBJ databases">
        <authorList>
            <person name="Sun Q."/>
            <person name="Zhou Y."/>
        </authorList>
    </citation>
    <scope>NUCLEOTIDE SEQUENCE</scope>
    <source>
        <strain evidence="4">CGMCC 1.15371</strain>
    </source>
</reference>
<dbReference type="InterPro" id="IPR036291">
    <property type="entry name" value="NAD(P)-bd_dom_sf"/>
</dbReference>
<dbReference type="Pfam" id="PF01408">
    <property type="entry name" value="GFO_IDH_MocA"/>
    <property type="match status" value="1"/>
</dbReference>
<dbReference type="PANTHER" id="PTHR43818">
    <property type="entry name" value="BCDNA.GH03377"/>
    <property type="match status" value="1"/>
</dbReference>
<dbReference type="SUPFAM" id="SSF55347">
    <property type="entry name" value="Glyceraldehyde-3-phosphate dehydrogenase-like, C-terminal domain"/>
    <property type="match status" value="1"/>
</dbReference>
<name>A0A8J2VLC3_9BACL</name>
<evidence type="ECO:0000313" key="5">
    <source>
        <dbReference type="Proteomes" id="UP000628775"/>
    </source>
</evidence>
<dbReference type="InterPro" id="IPR000683">
    <property type="entry name" value="Gfo/Idh/MocA-like_OxRdtase_N"/>
</dbReference>
<organism evidence="4 5">
    <name type="scientific">Pullulanibacillus camelliae</name>
    <dbReference type="NCBI Taxonomy" id="1707096"/>
    <lineage>
        <taxon>Bacteria</taxon>
        <taxon>Bacillati</taxon>
        <taxon>Bacillota</taxon>
        <taxon>Bacilli</taxon>
        <taxon>Bacillales</taxon>
        <taxon>Sporolactobacillaceae</taxon>
        <taxon>Pullulanibacillus</taxon>
    </lineage>
</organism>
<protein>
    <submittedName>
        <fullName evidence="4">Oxidoreductase</fullName>
    </submittedName>
</protein>
<dbReference type="AlphaFoldDB" id="A0A8J2VLC3"/>
<keyword evidence="1" id="KW-0560">Oxidoreductase</keyword>
<dbReference type="GO" id="GO:0016491">
    <property type="term" value="F:oxidoreductase activity"/>
    <property type="evidence" value="ECO:0007669"/>
    <property type="project" value="UniProtKB-KW"/>
</dbReference>
<dbReference type="Gene3D" id="3.30.360.10">
    <property type="entry name" value="Dihydrodipicolinate Reductase, domain 2"/>
    <property type="match status" value="1"/>
</dbReference>
<feature type="domain" description="Gfo/Idh/MocA-like oxidoreductase N-terminal" evidence="2">
    <location>
        <begin position="4"/>
        <end position="130"/>
    </location>
</feature>
<comment type="caution">
    <text evidence="4">The sequence shown here is derived from an EMBL/GenBank/DDBJ whole genome shotgun (WGS) entry which is preliminary data.</text>
</comment>
<accession>A0A8J2VLC3</accession>
<dbReference type="EMBL" id="BMIR01000002">
    <property type="protein sequence ID" value="GGE31463.1"/>
    <property type="molecule type" value="Genomic_DNA"/>
</dbReference>
<dbReference type="InterPro" id="IPR055170">
    <property type="entry name" value="GFO_IDH_MocA-like_dom"/>
</dbReference>
<keyword evidence="5" id="KW-1185">Reference proteome</keyword>
<dbReference type="Pfam" id="PF22725">
    <property type="entry name" value="GFO_IDH_MocA_C3"/>
    <property type="match status" value="1"/>
</dbReference>
<dbReference type="Proteomes" id="UP000628775">
    <property type="component" value="Unassembled WGS sequence"/>
</dbReference>
<reference evidence="4" key="1">
    <citation type="journal article" date="2014" name="Int. J. Syst. Evol. Microbiol.">
        <title>Complete genome sequence of Corynebacterium casei LMG S-19264T (=DSM 44701T), isolated from a smear-ripened cheese.</title>
        <authorList>
            <consortium name="US DOE Joint Genome Institute (JGI-PGF)"/>
            <person name="Walter F."/>
            <person name="Albersmeier A."/>
            <person name="Kalinowski J."/>
            <person name="Ruckert C."/>
        </authorList>
    </citation>
    <scope>NUCLEOTIDE SEQUENCE</scope>
    <source>
        <strain evidence="4">CGMCC 1.15371</strain>
    </source>
</reference>
<dbReference type="GO" id="GO:0000166">
    <property type="term" value="F:nucleotide binding"/>
    <property type="evidence" value="ECO:0007669"/>
    <property type="project" value="InterPro"/>
</dbReference>
<dbReference type="SUPFAM" id="SSF51735">
    <property type="entry name" value="NAD(P)-binding Rossmann-fold domains"/>
    <property type="match status" value="1"/>
</dbReference>
<dbReference type="InterPro" id="IPR050463">
    <property type="entry name" value="Gfo/Idh/MocA_oxidrdct_glycsds"/>
</dbReference>
<dbReference type="PANTHER" id="PTHR43818:SF11">
    <property type="entry name" value="BCDNA.GH03377"/>
    <property type="match status" value="1"/>
</dbReference>
<evidence type="ECO:0000259" key="2">
    <source>
        <dbReference type="Pfam" id="PF01408"/>
    </source>
</evidence>
<feature type="domain" description="GFO/IDH/MocA-like oxidoreductase" evidence="3">
    <location>
        <begin position="140"/>
        <end position="287"/>
    </location>
</feature>
<gene>
    <name evidence="4" type="ORF">GCM10011391_07650</name>
</gene>
<evidence type="ECO:0000259" key="3">
    <source>
        <dbReference type="Pfam" id="PF22725"/>
    </source>
</evidence>
<dbReference type="RefSeq" id="WP_188689383.1">
    <property type="nucleotide sequence ID" value="NZ_BMIR01000002.1"/>
</dbReference>
<evidence type="ECO:0000313" key="4">
    <source>
        <dbReference type="EMBL" id="GGE31463.1"/>
    </source>
</evidence>
<evidence type="ECO:0000256" key="1">
    <source>
        <dbReference type="ARBA" id="ARBA00023002"/>
    </source>
</evidence>